<dbReference type="EMBL" id="DSUH01000025">
    <property type="protein sequence ID" value="HGU31442.1"/>
    <property type="molecule type" value="Genomic_DNA"/>
</dbReference>
<accession>A0A7C4MKA9</accession>
<organism evidence="1">
    <name type="scientific">Desulfatirhabdium butyrativorans</name>
    <dbReference type="NCBI Taxonomy" id="340467"/>
    <lineage>
        <taxon>Bacteria</taxon>
        <taxon>Pseudomonadati</taxon>
        <taxon>Thermodesulfobacteriota</taxon>
        <taxon>Desulfobacteria</taxon>
        <taxon>Desulfobacterales</taxon>
        <taxon>Desulfatirhabdiaceae</taxon>
        <taxon>Desulfatirhabdium</taxon>
    </lineage>
</organism>
<dbReference type="SUPFAM" id="SSF53383">
    <property type="entry name" value="PLP-dependent transferases"/>
    <property type="match status" value="1"/>
</dbReference>
<sequence length="103" mass="11414">MLITPERFGADRELVRMALDDENIESRPVWKPMHLQPLFEIADGRSAIGAEQPVGSTGGRYRARVVGGKMAEDFFERGLCLPSGTAMTDADLERVIDYGTEMP</sequence>
<name>A0A7C4MKA9_9BACT</name>
<reference evidence="1" key="1">
    <citation type="journal article" date="2020" name="mSystems">
        <title>Genome- and Community-Level Interaction Insights into Carbon Utilization and Element Cycling Functions of Hydrothermarchaeota in Hydrothermal Sediment.</title>
        <authorList>
            <person name="Zhou Z."/>
            <person name="Liu Y."/>
            <person name="Xu W."/>
            <person name="Pan J."/>
            <person name="Luo Z.H."/>
            <person name="Li M."/>
        </authorList>
    </citation>
    <scope>NUCLEOTIDE SEQUENCE [LARGE SCALE GENOMIC DNA]</scope>
    <source>
        <strain evidence="1">SpSt-477</strain>
    </source>
</reference>
<dbReference type="Gene3D" id="3.90.1150.10">
    <property type="entry name" value="Aspartate Aminotransferase, domain 1"/>
    <property type="match status" value="1"/>
</dbReference>
<gene>
    <name evidence="1" type="ORF">ENS29_01135</name>
</gene>
<dbReference type="InterPro" id="IPR015422">
    <property type="entry name" value="PyrdxlP-dep_Trfase_small"/>
</dbReference>
<dbReference type="InterPro" id="IPR015424">
    <property type="entry name" value="PyrdxlP-dep_Trfase"/>
</dbReference>
<comment type="caution">
    <text evidence="1">The sequence shown here is derived from an EMBL/GenBank/DDBJ whole genome shotgun (WGS) entry which is preliminary data.</text>
</comment>
<protein>
    <submittedName>
        <fullName evidence="1">Uncharacterized protein</fullName>
    </submittedName>
</protein>
<evidence type="ECO:0000313" key="1">
    <source>
        <dbReference type="EMBL" id="HGU31442.1"/>
    </source>
</evidence>
<proteinExistence type="predicted"/>
<dbReference type="AlphaFoldDB" id="A0A7C4MKA9"/>